<reference evidence="3" key="1">
    <citation type="journal article" date="2014" name="Int. J. Syst. Evol. Microbiol.">
        <title>Complete genome sequence of Corynebacterium casei LMG S-19264T (=DSM 44701T), isolated from a smear-ripened cheese.</title>
        <authorList>
            <consortium name="US DOE Joint Genome Institute (JGI-PGF)"/>
            <person name="Walter F."/>
            <person name="Albersmeier A."/>
            <person name="Kalinowski J."/>
            <person name="Ruckert C."/>
        </authorList>
    </citation>
    <scope>NUCLEOTIDE SEQUENCE</scope>
    <source>
        <strain evidence="3">CGMCC 1.15179</strain>
    </source>
</reference>
<sequence>MESNKGKTNDSLPMQTEGTASEPPTGHKTRTALELGFAGGLIWGGLYFLLYFLHLSQYGPSVFVGWWWKEKAWWTHLAGIGVWVVLSLVFALFYRYVLLRWNNRAVPLIYGAVIWLVLFAFAAPRLGLMKAAGKLDRATLVTSLSFCLLYGLFVGYSLITEYFSSEPEGSSP</sequence>
<reference evidence="3" key="2">
    <citation type="submission" date="2020-09" db="EMBL/GenBank/DDBJ databases">
        <authorList>
            <person name="Sun Q."/>
            <person name="Zhou Y."/>
        </authorList>
    </citation>
    <scope>NUCLEOTIDE SEQUENCE</scope>
    <source>
        <strain evidence="3">CGMCC 1.15179</strain>
    </source>
</reference>
<comment type="caution">
    <text evidence="3">The sequence shown here is derived from an EMBL/GenBank/DDBJ whole genome shotgun (WGS) entry which is preliminary data.</text>
</comment>
<feature type="transmembrane region" description="Helical" evidence="2">
    <location>
        <begin position="106"/>
        <end position="126"/>
    </location>
</feature>
<evidence type="ECO:0000313" key="4">
    <source>
        <dbReference type="Proteomes" id="UP000625210"/>
    </source>
</evidence>
<name>A0A8J2Y8V9_9BACL</name>
<keyword evidence="2" id="KW-0812">Transmembrane</keyword>
<dbReference type="Pfam" id="PF11085">
    <property type="entry name" value="YqhR"/>
    <property type="match status" value="1"/>
</dbReference>
<feature type="transmembrane region" description="Helical" evidence="2">
    <location>
        <begin position="73"/>
        <end position="94"/>
    </location>
</feature>
<dbReference type="RefSeq" id="WP_188646750.1">
    <property type="nucleotide sequence ID" value="NZ_BMHQ01000003.1"/>
</dbReference>
<keyword evidence="2" id="KW-1133">Transmembrane helix</keyword>
<organism evidence="3 4">
    <name type="scientific">Marinithermofilum abyssi</name>
    <dbReference type="NCBI Taxonomy" id="1571185"/>
    <lineage>
        <taxon>Bacteria</taxon>
        <taxon>Bacillati</taxon>
        <taxon>Bacillota</taxon>
        <taxon>Bacilli</taxon>
        <taxon>Bacillales</taxon>
        <taxon>Thermoactinomycetaceae</taxon>
        <taxon>Marinithermofilum</taxon>
    </lineage>
</organism>
<accession>A0A8J2Y8V9</accession>
<feature type="transmembrane region" description="Helical" evidence="2">
    <location>
        <begin position="35"/>
        <end position="53"/>
    </location>
</feature>
<keyword evidence="2" id="KW-0472">Membrane</keyword>
<feature type="transmembrane region" description="Helical" evidence="2">
    <location>
        <begin position="138"/>
        <end position="159"/>
    </location>
</feature>
<dbReference type="EMBL" id="BMHQ01000003">
    <property type="protein sequence ID" value="GGE10181.1"/>
    <property type="molecule type" value="Genomic_DNA"/>
</dbReference>
<evidence type="ECO:0000313" key="3">
    <source>
        <dbReference type="EMBL" id="GGE10181.1"/>
    </source>
</evidence>
<gene>
    <name evidence="3" type="primary">yqhR</name>
    <name evidence="3" type="ORF">GCM10011571_09360</name>
</gene>
<dbReference type="InterPro" id="IPR024563">
    <property type="entry name" value="YqhR"/>
</dbReference>
<protein>
    <recommendedName>
        <fullName evidence="5">Membrane protein YqhR</fullName>
    </recommendedName>
</protein>
<evidence type="ECO:0000256" key="2">
    <source>
        <dbReference type="SAM" id="Phobius"/>
    </source>
</evidence>
<evidence type="ECO:0008006" key="5">
    <source>
        <dbReference type="Google" id="ProtNLM"/>
    </source>
</evidence>
<keyword evidence="4" id="KW-1185">Reference proteome</keyword>
<dbReference type="Proteomes" id="UP000625210">
    <property type="component" value="Unassembled WGS sequence"/>
</dbReference>
<evidence type="ECO:0000256" key="1">
    <source>
        <dbReference type="SAM" id="MobiDB-lite"/>
    </source>
</evidence>
<proteinExistence type="predicted"/>
<dbReference type="AlphaFoldDB" id="A0A8J2Y8V9"/>
<feature type="region of interest" description="Disordered" evidence="1">
    <location>
        <begin position="1"/>
        <end position="27"/>
    </location>
</feature>
<feature type="compositionally biased region" description="Polar residues" evidence="1">
    <location>
        <begin position="9"/>
        <end position="19"/>
    </location>
</feature>